<dbReference type="SMART" id="SM00382">
    <property type="entry name" value="AAA"/>
    <property type="match status" value="1"/>
</dbReference>
<evidence type="ECO:0000313" key="9">
    <source>
        <dbReference type="Proteomes" id="UP000366819"/>
    </source>
</evidence>
<dbReference type="Pfam" id="PF00005">
    <property type="entry name" value="ABC_tran"/>
    <property type="match status" value="1"/>
</dbReference>
<dbReference type="InterPro" id="IPR050166">
    <property type="entry name" value="ABC_transporter_ATP-bind"/>
</dbReference>
<keyword evidence="4" id="KW-0997">Cell inner membrane</keyword>
<name>A0A5E4YWW3_9BURK</name>
<feature type="domain" description="ABC transporter" evidence="7">
    <location>
        <begin position="21"/>
        <end position="254"/>
    </location>
</feature>
<dbReference type="InterPro" id="IPR017871">
    <property type="entry name" value="ABC_transporter-like_CS"/>
</dbReference>
<evidence type="ECO:0000313" key="8">
    <source>
        <dbReference type="EMBL" id="VVE52600.1"/>
    </source>
</evidence>
<accession>A0A5E4YWW3</accession>
<dbReference type="InterPro" id="IPR003593">
    <property type="entry name" value="AAA+_ATPase"/>
</dbReference>
<protein>
    <submittedName>
        <fullName evidence="8">ABC transporter</fullName>
    </submittedName>
</protein>
<sequence>MNARLDTKGMGGITPTEAVFAAIEGVSKIYPPRGKSGQTVALEAVDCAFDAGQLVSLLGPSGCGKTTLLRIVAGLTKPTTGTVKIRGNAISGPQRDFGFVFQSANLMPWRNVLANVLFPMEILGKADKAAKTRAHELLTLVGLDAFTSARPHELSGGMQQRVALCRALIHAPRLLLMDEPFGALDDFTRMEMHDLLLSVREHTRAAVMFVTHSISEAVYLSDEVLVFSKRPAKIAERIAIDFPYPRSQALRFTPKFTAYEHQASTALGVVK</sequence>
<dbReference type="AlphaFoldDB" id="A0A5E4YWW3"/>
<dbReference type="PANTHER" id="PTHR42788:SF13">
    <property type="entry name" value="ALIPHATIC SULFONATES IMPORT ATP-BINDING PROTEIN SSUB"/>
    <property type="match status" value="1"/>
</dbReference>
<dbReference type="CDD" id="cd03293">
    <property type="entry name" value="ABC_NrtD_SsuB_transporters"/>
    <property type="match status" value="1"/>
</dbReference>
<evidence type="ECO:0000256" key="5">
    <source>
        <dbReference type="ARBA" id="ARBA00022741"/>
    </source>
</evidence>
<keyword evidence="5" id="KW-0547">Nucleotide-binding</keyword>
<evidence type="ECO:0000256" key="1">
    <source>
        <dbReference type="ARBA" id="ARBA00005417"/>
    </source>
</evidence>
<dbReference type="EMBL" id="CABPSN010000010">
    <property type="protein sequence ID" value="VVE52600.1"/>
    <property type="molecule type" value="Genomic_DNA"/>
</dbReference>
<keyword evidence="6" id="KW-0067">ATP-binding</keyword>
<gene>
    <name evidence="8" type="ORF">PAQ31011_04808</name>
</gene>
<proteinExistence type="inferred from homology"/>
<dbReference type="Gene3D" id="3.40.50.300">
    <property type="entry name" value="P-loop containing nucleotide triphosphate hydrolases"/>
    <property type="match status" value="1"/>
</dbReference>
<reference evidence="8 9" key="1">
    <citation type="submission" date="2019-08" db="EMBL/GenBank/DDBJ databases">
        <authorList>
            <person name="Peeters C."/>
        </authorList>
    </citation>
    <scope>NUCLEOTIDE SEQUENCE [LARGE SCALE GENOMIC DNA]</scope>
    <source>
        <strain evidence="8 9">LMG 31011</strain>
    </source>
</reference>
<evidence type="ECO:0000256" key="4">
    <source>
        <dbReference type="ARBA" id="ARBA00022519"/>
    </source>
</evidence>
<evidence type="ECO:0000256" key="6">
    <source>
        <dbReference type="ARBA" id="ARBA00022840"/>
    </source>
</evidence>
<evidence type="ECO:0000256" key="2">
    <source>
        <dbReference type="ARBA" id="ARBA00022448"/>
    </source>
</evidence>
<keyword evidence="9" id="KW-1185">Reference proteome</keyword>
<evidence type="ECO:0000256" key="3">
    <source>
        <dbReference type="ARBA" id="ARBA00022475"/>
    </source>
</evidence>
<keyword evidence="4" id="KW-0472">Membrane</keyword>
<dbReference type="Proteomes" id="UP000366819">
    <property type="component" value="Unassembled WGS sequence"/>
</dbReference>
<dbReference type="PROSITE" id="PS00211">
    <property type="entry name" value="ABC_TRANSPORTER_1"/>
    <property type="match status" value="1"/>
</dbReference>
<dbReference type="InterPro" id="IPR027417">
    <property type="entry name" value="P-loop_NTPase"/>
</dbReference>
<dbReference type="SUPFAM" id="SSF52540">
    <property type="entry name" value="P-loop containing nucleoside triphosphate hydrolases"/>
    <property type="match status" value="1"/>
</dbReference>
<dbReference type="RefSeq" id="WP_246179762.1">
    <property type="nucleotide sequence ID" value="NZ_CABPSN010000010.1"/>
</dbReference>
<dbReference type="InterPro" id="IPR003439">
    <property type="entry name" value="ABC_transporter-like_ATP-bd"/>
</dbReference>
<dbReference type="GO" id="GO:0005524">
    <property type="term" value="F:ATP binding"/>
    <property type="evidence" value="ECO:0007669"/>
    <property type="project" value="UniProtKB-KW"/>
</dbReference>
<evidence type="ECO:0000259" key="7">
    <source>
        <dbReference type="PROSITE" id="PS50893"/>
    </source>
</evidence>
<keyword evidence="2" id="KW-0813">Transport</keyword>
<dbReference type="GO" id="GO:0016887">
    <property type="term" value="F:ATP hydrolysis activity"/>
    <property type="evidence" value="ECO:0007669"/>
    <property type="project" value="InterPro"/>
</dbReference>
<organism evidence="8 9">
    <name type="scientific">Pandoraea aquatica</name>
    <dbReference type="NCBI Taxonomy" id="2508290"/>
    <lineage>
        <taxon>Bacteria</taxon>
        <taxon>Pseudomonadati</taxon>
        <taxon>Pseudomonadota</taxon>
        <taxon>Betaproteobacteria</taxon>
        <taxon>Burkholderiales</taxon>
        <taxon>Burkholderiaceae</taxon>
        <taxon>Pandoraea</taxon>
    </lineage>
</organism>
<comment type="similarity">
    <text evidence="1">Belongs to the ABC transporter superfamily.</text>
</comment>
<dbReference type="PANTHER" id="PTHR42788">
    <property type="entry name" value="TAURINE IMPORT ATP-BINDING PROTEIN-RELATED"/>
    <property type="match status" value="1"/>
</dbReference>
<keyword evidence="3" id="KW-1003">Cell membrane</keyword>
<dbReference type="PROSITE" id="PS50893">
    <property type="entry name" value="ABC_TRANSPORTER_2"/>
    <property type="match status" value="1"/>
</dbReference>